<evidence type="ECO:0000256" key="1">
    <source>
        <dbReference type="ARBA" id="ARBA00009776"/>
    </source>
</evidence>
<keyword evidence="4 12" id="KW-0808">Transferase</keyword>
<comment type="caution">
    <text evidence="14">The sequence shown here is derived from an EMBL/GenBank/DDBJ whole genome shotgun (WGS) entry which is preliminary data.</text>
</comment>
<dbReference type="EMBL" id="BEXT01000001">
    <property type="protein sequence ID" value="GBC59331.1"/>
    <property type="molecule type" value="Genomic_DNA"/>
</dbReference>
<accession>A0A401FQU3</accession>
<evidence type="ECO:0000256" key="9">
    <source>
        <dbReference type="ARBA" id="ARBA00029962"/>
    </source>
</evidence>
<dbReference type="Proteomes" id="UP000288096">
    <property type="component" value="Unassembled WGS sequence"/>
</dbReference>
<keyword evidence="6 12" id="KW-0547">Nucleotide-binding</keyword>
<keyword evidence="8 12" id="KW-0067">ATP-binding</keyword>
<evidence type="ECO:0000256" key="11">
    <source>
        <dbReference type="ARBA" id="ARBA00057735"/>
    </source>
</evidence>
<dbReference type="EC" id="2.7.4.9" evidence="2 12"/>
<evidence type="ECO:0000256" key="2">
    <source>
        <dbReference type="ARBA" id="ARBA00012980"/>
    </source>
</evidence>
<dbReference type="CDD" id="cd01672">
    <property type="entry name" value="TMPK"/>
    <property type="match status" value="1"/>
</dbReference>
<evidence type="ECO:0000256" key="12">
    <source>
        <dbReference type="HAMAP-Rule" id="MF_00165"/>
    </source>
</evidence>
<dbReference type="RefSeq" id="WP_124326851.1">
    <property type="nucleotide sequence ID" value="NZ_BEXT01000001.1"/>
</dbReference>
<evidence type="ECO:0000256" key="7">
    <source>
        <dbReference type="ARBA" id="ARBA00022777"/>
    </source>
</evidence>
<dbReference type="GO" id="GO:0006235">
    <property type="term" value="P:dTTP biosynthetic process"/>
    <property type="evidence" value="ECO:0007669"/>
    <property type="project" value="UniProtKB-UniRule"/>
</dbReference>
<reference evidence="15" key="2">
    <citation type="submission" date="2019-01" db="EMBL/GenBank/DDBJ databases">
        <title>Genome sequence of Desulfonema ishimotonii strain Tokyo 01.</title>
        <authorList>
            <person name="Fukui M."/>
        </authorList>
    </citation>
    <scope>NUCLEOTIDE SEQUENCE [LARGE SCALE GENOMIC DNA]</scope>
    <source>
        <strain evidence="15">Tokyo 01</strain>
    </source>
</reference>
<comment type="similarity">
    <text evidence="1 12">Belongs to the thymidylate kinase family.</text>
</comment>
<feature type="binding site" evidence="12">
    <location>
        <begin position="7"/>
        <end position="14"/>
    </location>
    <ligand>
        <name>ATP</name>
        <dbReference type="ChEBI" id="CHEBI:30616"/>
    </ligand>
</feature>
<evidence type="ECO:0000313" key="15">
    <source>
        <dbReference type="Proteomes" id="UP000288096"/>
    </source>
</evidence>
<evidence type="ECO:0000256" key="10">
    <source>
        <dbReference type="ARBA" id="ARBA00048743"/>
    </source>
</evidence>
<evidence type="ECO:0000313" key="14">
    <source>
        <dbReference type="EMBL" id="GBC59331.1"/>
    </source>
</evidence>
<dbReference type="GO" id="GO:0005829">
    <property type="term" value="C:cytosol"/>
    <property type="evidence" value="ECO:0007669"/>
    <property type="project" value="TreeGrafter"/>
</dbReference>
<dbReference type="GO" id="GO:0006233">
    <property type="term" value="P:dTDP biosynthetic process"/>
    <property type="evidence" value="ECO:0007669"/>
    <property type="project" value="InterPro"/>
</dbReference>
<comment type="function">
    <text evidence="11 12">Phosphorylation of dTMP to form dTDP in both de novo and salvage pathways of dTTP synthesis.</text>
</comment>
<comment type="catalytic activity">
    <reaction evidence="10 12">
        <text>dTMP + ATP = dTDP + ADP</text>
        <dbReference type="Rhea" id="RHEA:13517"/>
        <dbReference type="ChEBI" id="CHEBI:30616"/>
        <dbReference type="ChEBI" id="CHEBI:58369"/>
        <dbReference type="ChEBI" id="CHEBI:63528"/>
        <dbReference type="ChEBI" id="CHEBI:456216"/>
        <dbReference type="EC" id="2.7.4.9"/>
    </reaction>
</comment>
<keyword evidence="5 12" id="KW-0545">Nucleotide biosynthesis</keyword>
<dbReference type="GO" id="GO:0006227">
    <property type="term" value="P:dUDP biosynthetic process"/>
    <property type="evidence" value="ECO:0007669"/>
    <property type="project" value="TreeGrafter"/>
</dbReference>
<dbReference type="NCBIfam" id="TIGR00041">
    <property type="entry name" value="DTMP_kinase"/>
    <property type="match status" value="1"/>
</dbReference>
<dbReference type="PANTHER" id="PTHR10344:SF4">
    <property type="entry name" value="UMP-CMP KINASE 2, MITOCHONDRIAL"/>
    <property type="match status" value="1"/>
</dbReference>
<protein>
    <recommendedName>
        <fullName evidence="3 12">Thymidylate kinase</fullName>
        <ecNumber evidence="2 12">2.7.4.9</ecNumber>
    </recommendedName>
    <alternativeName>
        <fullName evidence="9 12">dTMP kinase</fullName>
    </alternativeName>
</protein>
<gene>
    <name evidence="12" type="primary">tmk</name>
    <name evidence="14" type="ORF">DENIS_0270</name>
</gene>
<dbReference type="FunFam" id="3.40.50.300:FF:000225">
    <property type="entry name" value="Thymidylate kinase"/>
    <property type="match status" value="1"/>
</dbReference>
<dbReference type="GO" id="GO:0004798">
    <property type="term" value="F:dTMP kinase activity"/>
    <property type="evidence" value="ECO:0007669"/>
    <property type="project" value="UniProtKB-UniRule"/>
</dbReference>
<feature type="domain" description="Thymidylate kinase-like" evidence="13">
    <location>
        <begin position="5"/>
        <end position="201"/>
    </location>
</feature>
<evidence type="ECO:0000256" key="4">
    <source>
        <dbReference type="ARBA" id="ARBA00022679"/>
    </source>
</evidence>
<evidence type="ECO:0000256" key="5">
    <source>
        <dbReference type="ARBA" id="ARBA00022727"/>
    </source>
</evidence>
<proteinExistence type="inferred from homology"/>
<dbReference type="InterPro" id="IPR018094">
    <property type="entry name" value="Thymidylate_kinase"/>
</dbReference>
<evidence type="ECO:0000256" key="6">
    <source>
        <dbReference type="ARBA" id="ARBA00022741"/>
    </source>
</evidence>
<dbReference type="Pfam" id="PF02223">
    <property type="entry name" value="Thymidylate_kin"/>
    <property type="match status" value="1"/>
</dbReference>
<evidence type="ECO:0000259" key="13">
    <source>
        <dbReference type="Pfam" id="PF02223"/>
    </source>
</evidence>
<dbReference type="InterPro" id="IPR039430">
    <property type="entry name" value="Thymidylate_kin-like_dom"/>
</dbReference>
<dbReference type="InterPro" id="IPR027417">
    <property type="entry name" value="P-loop_NTPase"/>
</dbReference>
<keyword evidence="7 12" id="KW-0418">Kinase</keyword>
<sequence length="216" mass="24448">MFITFEGIEGSGKTTQIRRVSEFLRGAGHSLISTREPGSTDIGAKIRAILLDPANKSLDHRAELLLYMADRAHHIGTVVRPALSDGQLVLCDRYFDATLAYQGYARGLDIGLLRDLHRLVLDDFMPHLTLLLDLPAETGLSRAWKQIASGAREDAETRFEKEKLAFHERVRAGYLDLARQAPERFRIIDALQKEDQVRAEIVQIISERLKRCQEQN</sequence>
<dbReference type="SUPFAM" id="SSF52540">
    <property type="entry name" value="P-loop containing nucleoside triphosphate hydrolases"/>
    <property type="match status" value="1"/>
</dbReference>
<keyword evidence="15" id="KW-1185">Reference proteome</keyword>
<name>A0A401FQU3_9BACT</name>
<dbReference type="Gene3D" id="3.40.50.300">
    <property type="entry name" value="P-loop containing nucleotide triphosphate hydrolases"/>
    <property type="match status" value="1"/>
</dbReference>
<dbReference type="GO" id="GO:0005524">
    <property type="term" value="F:ATP binding"/>
    <property type="evidence" value="ECO:0007669"/>
    <property type="project" value="UniProtKB-UniRule"/>
</dbReference>
<dbReference type="OrthoDB" id="9774907at2"/>
<dbReference type="AlphaFoldDB" id="A0A401FQU3"/>
<reference evidence="15" key="1">
    <citation type="submission" date="2017-11" db="EMBL/GenBank/DDBJ databases">
        <authorList>
            <person name="Watanabe M."/>
            <person name="Kojima H."/>
        </authorList>
    </citation>
    <scope>NUCLEOTIDE SEQUENCE [LARGE SCALE GENOMIC DNA]</scope>
    <source>
        <strain evidence="15">Tokyo 01</strain>
    </source>
</reference>
<organism evidence="14 15">
    <name type="scientific">Desulfonema ishimotonii</name>
    <dbReference type="NCBI Taxonomy" id="45657"/>
    <lineage>
        <taxon>Bacteria</taxon>
        <taxon>Pseudomonadati</taxon>
        <taxon>Thermodesulfobacteriota</taxon>
        <taxon>Desulfobacteria</taxon>
        <taxon>Desulfobacterales</taxon>
        <taxon>Desulfococcaceae</taxon>
        <taxon>Desulfonema</taxon>
    </lineage>
</organism>
<dbReference type="PANTHER" id="PTHR10344">
    <property type="entry name" value="THYMIDYLATE KINASE"/>
    <property type="match status" value="1"/>
</dbReference>
<evidence type="ECO:0000256" key="8">
    <source>
        <dbReference type="ARBA" id="ARBA00022840"/>
    </source>
</evidence>
<dbReference type="HAMAP" id="MF_00165">
    <property type="entry name" value="Thymidylate_kinase"/>
    <property type="match status" value="1"/>
</dbReference>
<evidence type="ECO:0000256" key="3">
    <source>
        <dbReference type="ARBA" id="ARBA00017144"/>
    </source>
</evidence>